<sequence length="762" mass="84943">MSDDESNGSAAADLVHDGSSERYSPEEDLQMARAWVEVATNPKFNCTGSLDFWAHVYEEHLDLCWENRVHVESKGAEDVRMRFAHQAKEIDLFHAVWEKLKSIDSDGDFDFESAEMLENRKRQTTRMWFATKLFNYRTEMYNEKMERLAAEGKHAEAAKLEKPEFLVQNNNIEASVRDVWELLIEIPEFFALFTDMDYEGDWTPTKFLYGDHSADTSALIEESGEDDQFTSHNSREQSQARDVRSIHNDGIANTQPHPTHKNGTGRGLASADVTELYFLNKERLEALSYFQESDPGYHERCMSVYTKKLVGDVFDERPVRTELPNANAPPQPSQPDPLPQITVTNSLKNATDDTSQAWALLPDTADEDVAVTALRNYLRISPIHKYTKLSRFLRREADRIGLQYAEYEPVPGQPVIVLTLLGRDPSQESVLLNSHTDTGTLDAQSKRWTHPPYVAHKDSQGRIYAHGAQDKKCVGMQYLHALARILSNHRQASTTPLFHRTLHLSYVSGLEVGGGEVMANFVDSEAFNRLGVGFALDAGLACASTACDVYVGERAPYWLTLTAHGTPGHGSVTTQKTAPLRLNAVINRFLEVRSSEAERMQSHGLSVGDVMSINLTMVHCGVQHNAIPATASAGFDIRAPPSRTQADVHTLVESLLEEGVTVDYVLDTAMNNVTTADDSSPWWTVFAEACNNAAVKLNDPGIFPAGTDARFLRSKGIPTIGFSPINNTIAAPPEQDEYIDEQIYLRGVTAFEHIFAALGDMV</sequence>
<dbReference type="InterPro" id="IPR052083">
    <property type="entry name" value="Aminoacylase-1_M20A"/>
</dbReference>
<keyword evidence="8" id="KW-1185">Reference proteome</keyword>
<feature type="region of interest" description="Disordered" evidence="5">
    <location>
        <begin position="223"/>
        <end position="242"/>
    </location>
</feature>
<feature type="binding site" evidence="4">
    <location>
        <position position="470"/>
    </location>
    <ligand>
        <name>Zn(2+)</name>
        <dbReference type="ChEBI" id="CHEBI:29105"/>
        <label>2</label>
    </ligand>
</feature>
<organism evidence="7 8">
    <name type="scientific">Sphaeroforma arctica JP610</name>
    <dbReference type="NCBI Taxonomy" id="667725"/>
    <lineage>
        <taxon>Eukaryota</taxon>
        <taxon>Ichthyosporea</taxon>
        <taxon>Ichthyophonida</taxon>
        <taxon>Sphaeroforma</taxon>
    </lineage>
</organism>
<keyword evidence="2 4" id="KW-0479">Metal-binding</keyword>
<dbReference type="GO" id="GO:0046872">
    <property type="term" value="F:metal ion binding"/>
    <property type="evidence" value="ECO:0007669"/>
    <property type="project" value="UniProtKB-KW"/>
</dbReference>
<name>A0A0L0FT07_9EUKA</name>
<dbReference type="GO" id="GO:0006520">
    <property type="term" value="P:amino acid metabolic process"/>
    <property type="evidence" value="ECO:0007669"/>
    <property type="project" value="InterPro"/>
</dbReference>
<dbReference type="Gene3D" id="3.30.70.360">
    <property type="match status" value="1"/>
</dbReference>
<dbReference type="SUPFAM" id="SSF53187">
    <property type="entry name" value="Zn-dependent exopeptidases"/>
    <property type="match status" value="1"/>
</dbReference>
<evidence type="ECO:0000313" key="8">
    <source>
        <dbReference type="Proteomes" id="UP000054560"/>
    </source>
</evidence>
<dbReference type="Proteomes" id="UP000054560">
    <property type="component" value="Unassembled WGS sequence"/>
</dbReference>
<evidence type="ECO:0000256" key="4">
    <source>
        <dbReference type="PIRSR" id="PIRSR610159-2"/>
    </source>
</evidence>
<keyword evidence="1" id="KW-0963">Cytoplasm</keyword>
<accession>A0A0L0FT07</accession>
<dbReference type="InterPro" id="IPR036264">
    <property type="entry name" value="Bact_exopeptidase_dim_dom"/>
</dbReference>
<dbReference type="PANTHER" id="PTHR45892:SF1">
    <property type="entry name" value="AMINOACYLASE-1"/>
    <property type="match status" value="1"/>
</dbReference>
<dbReference type="Gene3D" id="1.10.150.900">
    <property type="match status" value="1"/>
</dbReference>
<dbReference type="GO" id="GO:0005737">
    <property type="term" value="C:cytoplasm"/>
    <property type="evidence" value="ECO:0007669"/>
    <property type="project" value="InterPro"/>
</dbReference>
<evidence type="ECO:0000256" key="3">
    <source>
        <dbReference type="ARBA" id="ARBA00022833"/>
    </source>
</evidence>
<dbReference type="Pfam" id="PF01546">
    <property type="entry name" value="Peptidase_M20"/>
    <property type="match status" value="1"/>
</dbReference>
<feature type="binding site" evidence="4">
    <location>
        <position position="511"/>
    </location>
    <ligand>
        <name>Zn(2+)</name>
        <dbReference type="ChEBI" id="CHEBI:29105"/>
        <label>2</label>
    </ligand>
</feature>
<dbReference type="eggNOG" id="KOG2275">
    <property type="taxonomic scope" value="Eukaryota"/>
</dbReference>
<gene>
    <name evidence="7" type="ORF">SARC_07696</name>
</gene>
<dbReference type="PANTHER" id="PTHR45892">
    <property type="entry name" value="AMINOACYLASE-1"/>
    <property type="match status" value="1"/>
</dbReference>
<dbReference type="EMBL" id="KQ242223">
    <property type="protein sequence ID" value="KNC79925.1"/>
    <property type="molecule type" value="Genomic_DNA"/>
</dbReference>
<keyword evidence="3 4" id="KW-0862">Zinc</keyword>
<dbReference type="STRING" id="667725.A0A0L0FT07"/>
<dbReference type="GO" id="GO:0004046">
    <property type="term" value="F:aminoacylase activity"/>
    <property type="evidence" value="ECO:0007669"/>
    <property type="project" value="InterPro"/>
</dbReference>
<evidence type="ECO:0000313" key="7">
    <source>
        <dbReference type="EMBL" id="KNC79925.1"/>
    </source>
</evidence>
<dbReference type="Pfam" id="PF07687">
    <property type="entry name" value="M20_dimer"/>
    <property type="match status" value="1"/>
</dbReference>
<evidence type="ECO:0000256" key="5">
    <source>
        <dbReference type="SAM" id="MobiDB-lite"/>
    </source>
</evidence>
<feature type="binding site" evidence="4">
    <location>
        <position position="435"/>
    </location>
    <ligand>
        <name>Zn(2+)</name>
        <dbReference type="ChEBI" id="CHEBI:29105"/>
        <label>1</label>
    </ligand>
</feature>
<protein>
    <recommendedName>
        <fullName evidence="6">Peptidase M20 dimerisation domain-containing protein</fullName>
    </recommendedName>
</protein>
<dbReference type="InterPro" id="IPR010159">
    <property type="entry name" value="N-acyl_aa_amidohydrolase"/>
</dbReference>
<evidence type="ECO:0000259" key="6">
    <source>
        <dbReference type="Pfam" id="PF07687"/>
    </source>
</evidence>
<proteinExistence type="predicted"/>
<dbReference type="InterPro" id="IPR011650">
    <property type="entry name" value="Peptidase_M20_dimer"/>
</dbReference>
<dbReference type="OrthoDB" id="3064516at2759"/>
<feature type="binding site" evidence="4">
    <location>
        <position position="470"/>
    </location>
    <ligand>
        <name>Zn(2+)</name>
        <dbReference type="ChEBI" id="CHEBI:29105"/>
        <label>1</label>
    </ligand>
</feature>
<dbReference type="GeneID" id="25908200"/>
<reference evidence="7 8" key="1">
    <citation type="submission" date="2011-02" db="EMBL/GenBank/DDBJ databases">
        <title>The Genome Sequence of Sphaeroforma arctica JP610.</title>
        <authorList>
            <consortium name="The Broad Institute Genome Sequencing Platform"/>
            <person name="Russ C."/>
            <person name="Cuomo C."/>
            <person name="Young S.K."/>
            <person name="Zeng Q."/>
            <person name="Gargeya S."/>
            <person name="Alvarado L."/>
            <person name="Berlin A."/>
            <person name="Chapman S.B."/>
            <person name="Chen Z."/>
            <person name="Freedman E."/>
            <person name="Gellesch M."/>
            <person name="Goldberg J."/>
            <person name="Griggs A."/>
            <person name="Gujja S."/>
            <person name="Heilman E."/>
            <person name="Heiman D."/>
            <person name="Howarth C."/>
            <person name="Mehta T."/>
            <person name="Neiman D."/>
            <person name="Pearson M."/>
            <person name="Roberts A."/>
            <person name="Saif S."/>
            <person name="Shea T."/>
            <person name="Shenoy N."/>
            <person name="Sisk P."/>
            <person name="Stolte C."/>
            <person name="Sykes S."/>
            <person name="White J."/>
            <person name="Yandava C."/>
            <person name="Burger G."/>
            <person name="Gray M.W."/>
            <person name="Holland P.W.H."/>
            <person name="King N."/>
            <person name="Lang F.B.F."/>
            <person name="Roger A.J."/>
            <person name="Ruiz-Trillo I."/>
            <person name="Haas B."/>
            <person name="Nusbaum C."/>
            <person name="Birren B."/>
        </authorList>
    </citation>
    <scope>NUCLEOTIDE SEQUENCE [LARGE SCALE GENOMIC DNA]</scope>
    <source>
        <strain evidence="7 8">JP610</strain>
    </source>
</reference>
<comment type="cofactor">
    <cofactor evidence="4">
        <name>Zn(2+)</name>
        <dbReference type="ChEBI" id="CHEBI:29105"/>
    </cofactor>
    <text evidence="4">Binds 2 Zn(2+) ions per subunit.</text>
</comment>
<dbReference type="NCBIfam" id="TIGR01880">
    <property type="entry name" value="Ac-peptdase-euk"/>
    <property type="match status" value="1"/>
</dbReference>
<feature type="compositionally biased region" description="Basic and acidic residues" evidence="5">
    <location>
        <begin position="14"/>
        <end position="23"/>
    </location>
</feature>
<evidence type="ECO:0000256" key="2">
    <source>
        <dbReference type="ARBA" id="ARBA00022723"/>
    </source>
</evidence>
<dbReference type="SUPFAM" id="SSF55031">
    <property type="entry name" value="Bacterial exopeptidase dimerisation domain"/>
    <property type="match status" value="1"/>
</dbReference>
<feature type="region of interest" description="Disordered" evidence="5">
    <location>
        <begin position="1"/>
        <end position="23"/>
    </location>
</feature>
<evidence type="ECO:0000256" key="1">
    <source>
        <dbReference type="ARBA" id="ARBA00022490"/>
    </source>
</evidence>
<dbReference type="InterPro" id="IPR002933">
    <property type="entry name" value="Peptidase_M20"/>
</dbReference>
<dbReference type="Gene3D" id="3.40.630.10">
    <property type="entry name" value="Zn peptidases"/>
    <property type="match status" value="1"/>
</dbReference>
<dbReference type="RefSeq" id="XP_014153827.1">
    <property type="nucleotide sequence ID" value="XM_014298352.1"/>
</dbReference>
<dbReference type="AlphaFoldDB" id="A0A0L0FT07"/>
<feature type="compositionally biased region" description="Basic and acidic residues" evidence="5">
    <location>
        <begin position="233"/>
        <end position="242"/>
    </location>
</feature>
<feature type="domain" description="Peptidase M20 dimerisation" evidence="6">
    <location>
        <begin position="557"/>
        <end position="658"/>
    </location>
</feature>